<evidence type="ECO:0000313" key="4">
    <source>
        <dbReference type="EMBL" id="CAI8057042.1"/>
    </source>
</evidence>
<gene>
    <name evidence="4" type="ORF">GBAR_LOCUS31067</name>
</gene>
<evidence type="ECO:0000256" key="2">
    <source>
        <dbReference type="PROSITE-ProRule" id="PRU00192"/>
    </source>
</evidence>
<dbReference type="InterPro" id="IPR036028">
    <property type="entry name" value="SH3-like_dom_sf"/>
</dbReference>
<dbReference type="InterPro" id="IPR050384">
    <property type="entry name" value="Endophilin_SH3RF"/>
</dbReference>
<feature type="domain" description="SH3" evidence="3">
    <location>
        <begin position="1"/>
        <end position="58"/>
    </location>
</feature>
<dbReference type="GO" id="GO:0016301">
    <property type="term" value="F:kinase activity"/>
    <property type="evidence" value="ECO:0007669"/>
    <property type="project" value="UniProtKB-KW"/>
</dbReference>
<dbReference type="PANTHER" id="PTHR14167:SF92">
    <property type="entry name" value="CIN85 AND CD2AP RELATED, ISOFORM J"/>
    <property type="match status" value="1"/>
</dbReference>
<dbReference type="PANTHER" id="PTHR14167">
    <property type="entry name" value="SH3 DOMAIN-CONTAINING"/>
    <property type="match status" value="1"/>
</dbReference>
<dbReference type="InterPro" id="IPR001452">
    <property type="entry name" value="SH3_domain"/>
</dbReference>
<dbReference type="Gene3D" id="2.30.30.40">
    <property type="entry name" value="SH3 Domains"/>
    <property type="match status" value="1"/>
</dbReference>
<proteinExistence type="predicted"/>
<name>A0AA35XMH4_GEOBA</name>
<dbReference type="EMBL" id="CASHTH010004418">
    <property type="protein sequence ID" value="CAI8057042.1"/>
    <property type="molecule type" value="Genomic_DNA"/>
</dbReference>
<evidence type="ECO:0000259" key="3">
    <source>
        <dbReference type="PROSITE" id="PS50002"/>
    </source>
</evidence>
<dbReference type="Proteomes" id="UP001174909">
    <property type="component" value="Unassembled WGS sequence"/>
</dbReference>
<keyword evidence="5" id="KW-1185">Reference proteome</keyword>
<feature type="non-terminal residue" evidence="4">
    <location>
        <position position="1"/>
    </location>
</feature>
<accession>A0AA35XMH4</accession>
<protein>
    <submittedName>
        <fullName evidence="4">SH3 domain-containing kinase-binding protein 1</fullName>
    </submittedName>
</protein>
<dbReference type="GO" id="GO:0016477">
    <property type="term" value="P:cell migration"/>
    <property type="evidence" value="ECO:0007669"/>
    <property type="project" value="TreeGrafter"/>
</dbReference>
<dbReference type="PRINTS" id="PR00452">
    <property type="entry name" value="SH3DOMAIN"/>
</dbReference>
<keyword evidence="4" id="KW-0808">Transferase</keyword>
<dbReference type="PROSITE" id="PS50002">
    <property type="entry name" value="SH3"/>
    <property type="match status" value="1"/>
</dbReference>
<dbReference type="AlphaFoldDB" id="A0AA35XMH4"/>
<reference evidence="4" key="1">
    <citation type="submission" date="2023-03" db="EMBL/GenBank/DDBJ databases">
        <authorList>
            <person name="Steffen K."/>
            <person name="Cardenas P."/>
        </authorList>
    </citation>
    <scope>NUCLEOTIDE SEQUENCE</scope>
</reference>
<keyword evidence="4" id="KW-0418">Kinase</keyword>
<comment type="caution">
    <text evidence="4">The sequence shown here is derived from an EMBL/GenBank/DDBJ whole genome shotgun (WGS) entry which is preliminary data.</text>
</comment>
<evidence type="ECO:0000313" key="5">
    <source>
        <dbReference type="Proteomes" id="UP001174909"/>
    </source>
</evidence>
<dbReference type="GO" id="GO:0007015">
    <property type="term" value="P:actin filament organization"/>
    <property type="evidence" value="ECO:0007669"/>
    <property type="project" value="TreeGrafter"/>
</dbReference>
<dbReference type="Pfam" id="PF14604">
    <property type="entry name" value="SH3_9"/>
    <property type="match status" value="1"/>
</dbReference>
<dbReference type="SUPFAM" id="SSF50044">
    <property type="entry name" value="SH3-domain"/>
    <property type="match status" value="1"/>
</dbReference>
<keyword evidence="1 2" id="KW-0728">SH3 domain</keyword>
<evidence type="ECO:0000256" key="1">
    <source>
        <dbReference type="ARBA" id="ARBA00022443"/>
    </source>
</evidence>
<sequence>MEAEVLFEYRKENPDELDLKIGEIITNVTEVVDDGWCEGTKNGERGMFPDNFVRLRPSLASSD</sequence>
<organism evidence="4 5">
    <name type="scientific">Geodia barretti</name>
    <name type="common">Barrett's horny sponge</name>
    <dbReference type="NCBI Taxonomy" id="519541"/>
    <lineage>
        <taxon>Eukaryota</taxon>
        <taxon>Metazoa</taxon>
        <taxon>Porifera</taxon>
        <taxon>Demospongiae</taxon>
        <taxon>Heteroscleromorpha</taxon>
        <taxon>Tetractinellida</taxon>
        <taxon>Astrophorina</taxon>
        <taxon>Geodiidae</taxon>
        <taxon>Geodia</taxon>
    </lineage>
</organism>
<dbReference type="SMART" id="SM00326">
    <property type="entry name" value="SH3"/>
    <property type="match status" value="1"/>
</dbReference>